<dbReference type="VEuPathDB" id="TriTrypDB:C3747_20g260"/>
<dbReference type="VEuPathDB" id="TriTrypDB:BCY84_21298"/>
<evidence type="ECO:0000313" key="4">
    <source>
        <dbReference type="Proteomes" id="UP000246121"/>
    </source>
</evidence>
<keyword evidence="2" id="KW-0732">Signal</keyword>
<evidence type="ECO:0000256" key="2">
    <source>
        <dbReference type="SAM" id="SignalP"/>
    </source>
</evidence>
<dbReference type="VEuPathDB" id="TriTrypDB:TCDM_09841"/>
<feature type="region of interest" description="Disordered" evidence="1">
    <location>
        <begin position="105"/>
        <end position="316"/>
    </location>
</feature>
<dbReference type="VEuPathDB" id="TriTrypDB:TcBrA4_0178580"/>
<organism evidence="3 4">
    <name type="scientific">Trypanosoma cruzi</name>
    <dbReference type="NCBI Taxonomy" id="5693"/>
    <lineage>
        <taxon>Eukaryota</taxon>
        <taxon>Discoba</taxon>
        <taxon>Euglenozoa</taxon>
        <taxon>Kinetoplastea</taxon>
        <taxon>Metakinetoplastina</taxon>
        <taxon>Trypanosomatida</taxon>
        <taxon>Trypanosomatidae</taxon>
        <taxon>Trypanosoma</taxon>
        <taxon>Schizotrypanum</taxon>
    </lineage>
</organism>
<dbReference type="VEuPathDB" id="TriTrypDB:TcCLB.506245.200"/>
<feature type="compositionally biased region" description="Low complexity" evidence="1">
    <location>
        <begin position="411"/>
        <end position="426"/>
    </location>
</feature>
<feature type="compositionally biased region" description="Polar residues" evidence="1">
    <location>
        <begin position="438"/>
        <end position="475"/>
    </location>
</feature>
<feature type="compositionally biased region" description="Acidic residues" evidence="1">
    <location>
        <begin position="108"/>
        <end position="117"/>
    </location>
</feature>
<feature type="compositionally biased region" description="Polar residues" evidence="1">
    <location>
        <begin position="291"/>
        <end position="312"/>
    </location>
</feature>
<evidence type="ECO:0000256" key="1">
    <source>
        <dbReference type="SAM" id="MobiDB-lite"/>
    </source>
</evidence>
<feature type="compositionally biased region" description="Basic and acidic residues" evidence="1">
    <location>
        <begin position="118"/>
        <end position="134"/>
    </location>
</feature>
<dbReference type="VEuPathDB" id="TriTrypDB:Tc_MARK_6653"/>
<reference evidence="3 4" key="1">
    <citation type="journal article" date="2018" name="Microb. Genom.">
        <title>Expanding an expanded genome: long-read sequencing of Trypanosoma cruzi.</title>
        <authorList>
            <person name="Berna L."/>
            <person name="Rodriguez M."/>
            <person name="Chiribao M.L."/>
            <person name="Parodi-Talice A."/>
            <person name="Pita S."/>
            <person name="Rijo G."/>
            <person name="Alvarez-Valin F."/>
            <person name="Robello C."/>
        </authorList>
    </citation>
    <scope>NUCLEOTIDE SEQUENCE [LARGE SCALE GENOMIC DNA]</scope>
    <source>
        <strain evidence="3 4">Dm28c</strain>
    </source>
</reference>
<feature type="chain" id="PRO_5016096422" evidence="2">
    <location>
        <begin position="29"/>
        <end position="498"/>
    </location>
</feature>
<dbReference type="VEuPathDB" id="TriTrypDB:TcCLB.508163.270"/>
<dbReference type="AlphaFoldDB" id="A0A2V2UW72"/>
<dbReference type="VEuPathDB" id="TriTrypDB:TcG_13431"/>
<accession>A0A2V2UW72</accession>
<comment type="caution">
    <text evidence="3">The sequence shown here is derived from an EMBL/GenBank/DDBJ whole genome shotgun (WGS) entry which is preliminary data.</text>
</comment>
<feature type="compositionally biased region" description="Basic and acidic residues" evidence="1">
    <location>
        <begin position="330"/>
        <end position="339"/>
    </location>
</feature>
<evidence type="ECO:0000313" key="3">
    <source>
        <dbReference type="EMBL" id="PWU88221.1"/>
    </source>
</evidence>
<dbReference type="VEuPathDB" id="TriTrypDB:TcCLB.511667.50"/>
<feature type="compositionally biased region" description="Low complexity" evidence="1">
    <location>
        <begin position="354"/>
        <end position="365"/>
    </location>
</feature>
<protein>
    <submittedName>
        <fullName evidence="3">Mucin-associated surface protein (MASP)</fullName>
    </submittedName>
</protein>
<sequence>MAMMMTVRVLLVCALCVLWCGIDGVAVAEEPGGEAVPGMDEYLFVEWRARLRRECAEEFSRRTGGRANVSAVEECVREGMESSRAVVDGRRRWRHQRFAVAAAAVAAEEGDATPENDDQARNNEELPPEKKDETPVASGQGLADATTVKERTPNNPAAAPVLTKNGNPEHQQERGKETKNEKRAEDAEENEVEEEAEDEEEETETRETTTPVAEGIKAPSVSAGPGAILTSGSSSSSGVDYSSRIGGETGPTVSTSANTVGKTSKENMALQAKESQHAQLGDGEAAETLNDGLQQNSSAPPPTGCQTDNDAATLSADGLRTLGVQIAVKGDLEASRTEEPSDGPSTNLPESGRAPPESSQAAAAPEPTPQHKVITSVKEDTERRNMNASENLPGASKRSNGDPASAATTMQSTPTGGQQGATTPSSNGIPKIQEEKLTGNNTTENVQPSDTAETGKLQSVNTSKVGDSDDSTAVSHTTSPLLLLLLVACAAAAAVVAA</sequence>
<feature type="compositionally biased region" description="Acidic residues" evidence="1">
    <location>
        <begin position="186"/>
        <end position="204"/>
    </location>
</feature>
<dbReference type="VEuPathDB" id="TriTrypDB:TcCLB.510197.190"/>
<proteinExistence type="predicted"/>
<feature type="compositionally biased region" description="Low complexity" evidence="1">
    <location>
        <begin position="231"/>
        <end position="243"/>
    </location>
</feature>
<gene>
    <name evidence="3" type="ORF">C4B63_78g59</name>
</gene>
<dbReference type="VEuPathDB" id="TriTrypDB:C4B63_78g59"/>
<dbReference type="VEuPathDB" id="TriTrypDB:ECC02_008381"/>
<feature type="compositionally biased region" description="Basic and acidic residues" evidence="1">
    <location>
        <begin position="170"/>
        <end position="185"/>
    </location>
</feature>
<feature type="signal peptide" evidence="2">
    <location>
        <begin position="1"/>
        <end position="28"/>
    </location>
</feature>
<dbReference type="VEuPathDB" id="TriTrypDB:TcYC6_0166680"/>
<dbReference type="VEuPathDB" id="TriTrypDB:TcCLB.511063.130"/>
<dbReference type="VEuPathDB" id="TriTrypDB:Tc_MARK_5415"/>
<dbReference type="VEuPathDB" id="TriTrypDB:TcCL_ESM07452"/>
<feature type="compositionally biased region" description="Polar residues" evidence="1">
    <location>
        <begin position="251"/>
        <end position="262"/>
    </location>
</feature>
<dbReference type="EMBL" id="PRFA01000078">
    <property type="protein sequence ID" value="PWU88221.1"/>
    <property type="molecule type" value="Genomic_DNA"/>
</dbReference>
<name>A0A2V2UW72_TRYCR</name>
<feature type="region of interest" description="Disordered" evidence="1">
    <location>
        <begin position="330"/>
        <end position="475"/>
    </location>
</feature>
<dbReference type="Proteomes" id="UP000246121">
    <property type="component" value="Unassembled WGS sequence"/>
</dbReference>